<dbReference type="SUPFAM" id="SSF57667">
    <property type="entry name" value="beta-beta-alpha zinc fingers"/>
    <property type="match status" value="1"/>
</dbReference>
<dbReference type="GO" id="GO:0005634">
    <property type="term" value="C:nucleus"/>
    <property type="evidence" value="ECO:0007669"/>
    <property type="project" value="TreeGrafter"/>
</dbReference>
<keyword evidence="4" id="KW-0863">Zinc-finger</keyword>
<sequence length="351" mass="40219">MSSPELKTLMDMGFERKRAERALAVTGNQGVEPAMEWLLAHSDEPLPNDQAPTSEVIDPVVENVNEMDLDRNAEAQPDTSEKKPGEQSGSGEEPQTETSEEAKSFKCDECGKLFKSQPEMEFHAAKSQHNSFSESTEEKKPLTEEEKREQLRKLEEKMRAKRLEREEKEKKDALEREKLRIRSGKEMVAAKKKLEEQEMKKLVEQRKREKLEEKLARQRVKEQIEQDKIARKEKFGTTSPLSPPSVPLPAQEHNERPVPPSSKEYTHTRLQIRLTNGQALTQTFGAKEQLSAVRLYVEMNRTDGEGHFLLMTNFPKKIFSEEDYEKPLDVLGLVPSAVVIVSKINPVNYHI</sequence>
<dbReference type="GO" id="GO:0008270">
    <property type="term" value="F:zinc ion binding"/>
    <property type="evidence" value="ECO:0007669"/>
    <property type="project" value="UniProtKB-KW"/>
</dbReference>
<dbReference type="InterPro" id="IPR041923">
    <property type="entry name" value="UBA_UBXN1"/>
</dbReference>
<dbReference type="InterPro" id="IPR015940">
    <property type="entry name" value="UBA"/>
</dbReference>
<organism evidence="9 10">
    <name type="scientific">Gryllus longicercus</name>
    <dbReference type="NCBI Taxonomy" id="2509291"/>
    <lineage>
        <taxon>Eukaryota</taxon>
        <taxon>Metazoa</taxon>
        <taxon>Ecdysozoa</taxon>
        <taxon>Arthropoda</taxon>
        <taxon>Hexapoda</taxon>
        <taxon>Insecta</taxon>
        <taxon>Pterygota</taxon>
        <taxon>Neoptera</taxon>
        <taxon>Polyneoptera</taxon>
        <taxon>Orthoptera</taxon>
        <taxon>Ensifera</taxon>
        <taxon>Gryllidea</taxon>
        <taxon>Grylloidea</taxon>
        <taxon>Gryllidae</taxon>
        <taxon>Gryllinae</taxon>
        <taxon>Gryllus</taxon>
    </lineage>
</organism>
<dbReference type="PANTHER" id="PTHR46340:SF1">
    <property type="entry name" value="UBX DOMAIN-CONTAINING PROTEIN 1"/>
    <property type="match status" value="1"/>
</dbReference>
<dbReference type="GO" id="GO:1903094">
    <property type="term" value="P:negative regulation of protein K48-linked deubiquitination"/>
    <property type="evidence" value="ECO:0007669"/>
    <property type="project" value="TreeGrafter"/>
</dbReference>
<dbReference type="AlphaFoldDB" id="A0AAN9V4X3"/>
<evidence type="ECO:0000313" key="10">
    <source>
        <dbReference type="Proteomes" id="UP001378592"/>
    </source>
</evidence>
<evidence type="ECO:0000256" key="5">
    <source>
        <dbReference type="SAM" id="MobiDB-lite"/>
    </source>
</evidence>
<dbReference type="CDD" id="cd14302">
    <property type="entry name" value="UBA_UBXN1"/>
    <property type="match status" value="1"/>
</dbReference>
<evidence type="ECO:0000256" key="4">
    <source>
        <dbReference type="PROSITE-ProRule" id="PRU00042"/>
    </source>
</evidence>
<keyword evidence="4" id="KW-0479">Metal-binding</keyword>
<dbReference type="Pfam" id="PF22562">
    <property type="entry name" value="UBA_7"/>
    <property type="match status" value="1"/>
</dbReference>
<evidence type="ECO:0000259" key="7">
    <source>
        <dbReference type="PROSITE" id="PS50033"/>
    </source>
</evidence>
<feature type="region of interest" description="Disordered" evidence="5">
    <location>
        <begin position="223"/>
        <end position="263"/>
    </location>
</feature>
<evidence type="ECO:0008006" key="11">
    <source>
        <dbReference type="Google" id="ProtNLM"/>
    </source>
</evidence>
<dbReference type="EMBL" id="JAZDUA010000512">
    <property type="protein sequence ID" value="KAK7791674.1"/>
    <property type="molecule type" value="Genomic_DNA"/>
</dbReference>
<protein>
    <recommendedName>
        <fullName evidence="11">UBX domain-containing protein 1</fullName>
    </recommendedName>
</protein>
<dbReference type="PANTHER" id="PTHR46340">
    <property type="entry name" value="UBX DOMAIN-CONTAINING PROTEIN 1"/>
    <property type="match status" value="1"/>
</dbReference>
<evidence type="ECO:0000256" key="2">
    <source>
        <dbReference type="ARBA" id="ARBA00022490"/>
    </source>
</evidence>
<dbReference type="SUPFAM" id="SSF54236">
    <property type="entry name" value="Ubiquitin-like"/>
    <property type="match status" value="1"/>
</dbReference>
<dbReference type="FunFam" id="1.10.8.10:FF:000044">
    <property type="entry name" value="UBX domain-containing protein 1"/>
    <property type="match status" value="1"/>
</dbReference>
<proteinExistence type="predicted"/>
<feature type="compositionally biased region" description="Basic and acidic residues" evidence="5">
    <location>
        <begin position="223"/>
        <end position="235"/>
    </location>
</feature>
<feature type="compositionally biased region" description="Basic and acidic residues" evidence="5">
    <location>
        <begin position="68"/>
        <end position="85"/>
    </location>
</feature>
<dbReference type="PROSITE" id="PS00028">
    <property type="entry name" value="ZINC_FINGER_C2H2_1"/>
    <property type="match status" value="1"/>
</dbReference>
<dbReference type="InterPro" id="IPR009060">
    <property type="entry name" value="UBA-like_sf"/>
</dbReference>
<evidence type="ECO:0000259" key="8">
    <source>
        <dbReference type="PROSITE" id="PS50157"/>
    </source>
</evidence>
<dbReference type="Gene3D" id="3.10.20.90">
    <property type="entry name" value="Phosphatidylinositol 3-kinase Catalytic Subunit, Chain A, domain 1"/>
    <property type="match status" value="1"/>
</dbReference>
<feature type="domain" description="UBX" evidence="7">
    <location>
        <begin position="263"/>
        <end position="341"/>
    </location>
</feature>
<keyword evidence="3" id="KW-0175">Coiled coil</keyword>
<dbReference type="Proteomes" id="UP001378592">
    <property type="component" value="Unassembled WGS sequence"/>
</dbReference>
<dbReference type="SUPFAM" id="SSF46934">
    <property type="entry name" value="UBA-like"/>
    <property type="match status" value="1"/>
</dbReference>
<dbReference type="GO" id="GO:0005737">
    <property type="term" value="C:cytoplasm"/>
    <property type="evidence" value="ECO:0007669"/>
    <property type="project" value="UniProtKB-SubCell"/>
</dbReference>
<keyword evidence="2" id="KW-0963">Cytoplasm</keyword>
<dbReference type="Pfam" id="PF00789">
    <property type="entry name" value="UBX"/>
    <property type="match status" value="1"/>
</dbReference>
<evidence type="ECO:0000256" key="1">
    <source>
        <dbReference type="ARBA" id="ARBA00004496"/>
    </source>
</evidence>
<dbReference type="Gene3D" id="1.10.8.10">
    <property type="entry name" value="DNA helicase RuvA subunit, C-terminal domain"/>
    <property type="match status" value="1"/>
</dbReference>
<gene>
    <name evidence="9" type="ORF">R5R35_002044</name>
</gene>
<feature type="domain" description="C2H2-type" evidence="8">
    <location>
        <begin position="105"/>
        <end position="134"/>
    </location>
</feature>
<keyword evidence="10" id="KW-1185">Reference proteome</keyword>
<feature type="domain" description="UBA" evidence="6">
    <location>
        <begin position="1"/>
        <end position="41"/>
    </location>
</feature>
<comment type="subcellular location">
    <subcellularLocation>
        <location evidence="1">Cytoplasm</location>
    </subcellularLocation>
</comment>
<keyword evidence="4" id="KW-0862">Zinc</keyword>
<dbReference type="InterPro" id="IPR001012">
    <property type="entry name" value="UBX_dom"/>
</dbReference>
<evidence type="ECO:0000313" key="9">
    <source>
        <dbReference type="EMBL" id="KAK7791674.1"/>
    </source>
</evidence>
<reference evidence="9 10" key="1">
    <citation type="submission" date="2024-03" db="EMBL/GenBank/DDBJ databases">
        <title>The genome assembly and annotation of the cricket Gryllus longicercus Weissman &amp; Gray.</title>
        <authorList>
            <person name="Szrajer S."/>
            <person name="Gray D."/>
            <person name="Ylla G."/>
        </authorList>
    </citation>
    <scope>NUCLEOTIDE SEQUENCE [LARGE SCALE GENOMIC DNA]</scope>
    <source>
        <strain evidence="9">DAG 2021-001</strain>
        <tissue evidence="9">Whole body minus gut</tissue>
    </source>
</reference>
<dbReference type="GO" id="GO:0032435">
    <property type="term" value="P:negative regulation of proteasomal ubiquitin-dependent protein catabolic process"/>
    <property type="evidence" value="ECO:0007669"/>
    <property type="project" value="TreeGrafter"/>
</dbReference>
<feature type="compositionally biased region" description="Basic and acidic residues" evidence="5">
    <location>
        <begin position="136"/>
        <end position="154"/>
    </location>
</feature>
<dbReference type="PROSITE" id="PS50033">
    <property type="entry name" value="UBX"/>
    <property type="match status" value="1"/>
</dbReference>
<feature type="compositionally biased region" description="Basic and acidic residues" evidence="5">
    <location>
        <begin position="100"/>
        <end position="124"/>
    </location>
</feature>
<dbReference type="InterPro" id="IPR029071">
    <property type="entry name" value="Ubiquitin-like_domsf"/>
</dbReference>
<dbReference type="SMART" id="SM00166">
    <property type="entry name" value="UBX"/>
    <property type="match status" value="1"/>
</dbReference>
<name>A0AAN9V4X3_9ORTH</name>
<evidence type="ECO:0000259" key="6">
    <source>
        <dbReference type="PROSITE" id="PS50030"/>
    </source>
</evidence>
<accession>A0AAN9V4X3</accession>
<dbReference type="PROSITE" id="PS50030">
    <property type="entry name" value="UBA"/>
    <property type="match status" value="1"/>
</dbReference>
<dbReference type="PROSITE" id="PS50157">
    <property type="entry name" value="ZINC_FINGER_C2H2_2"/>
    <property type="match status" value="1"/>
</dbReference>
<comment type="caution">
    <text evidence="9">The sequence shown here is derived from an EMBL/GenBank/DDBJ whole genome shotgun (WGS) entry which is preliminary data.</text>
</comment>
<dbReference type="InterPro" id="IPR013087">
    <property type="entry name" value="Znf_C2H2_type"/>
</dbReference>
<feature type="region of interest" description="Disordered" evidence="5">
    <location>
        <begin position="41"/>
        <end position="154"/>
    </location>
</feature>
<evidence type="ECO:0000256" key="3">
    <source>
        <dbReference type="ARBA" id="ARBA00023054"/>
    </source>
</evidence>
<dbReference type="SMART" id="SM00165">
    <property type="entry name" value="UBA"/>
    <property type="match status" value="1"/>
</dbReference>
<dbReference type="GO" id="GO:0031397">
    <property type="term" value="P:negative regulation of protein ubiquitination"/>
    <property type="evidence" value="ECO:0007669"/>
    <property type="project" value="TreeGrafter"/>
</dbReference>
<dbReference type="InterPro" id="IPR036236">
    <property type="entry name" value="Znf_C2H2_sf"/>
</dbReference>
<dbReference type="GO" id="GO:0036435">
    <property type="term" value="F:K48-linked polyubiquitin modification-dependent protein binding"/>
    <property type="evidence" value="ECO:0007669"/>
    <property type="project" value="TreeGrafter"/>
</dbReference>
<dbReference type="CDD" id="cd01772">
    <property type="entry name" value="UBX_UBXN1"/>
    <property type="match status" value="1"/>
</dbReference>